<dbReference type="InterPro" id="IPR033116">
    <property type="entry name" value="TRYPSIN_SER"/>
</dbReference>
<reference evidence="6 7" key="1">
    <citation type="submission" date="2015-12" db="EMBL/GenBank/DDBJ databases">
        <title>The genome of Folsomia candida.</title>
        <authorList>
            <person name="Faddeeva A."/>
            <person name="Derks M.F."/>
            <person name="Anvar Y."/>
            <person name="Smit S."/>
            <person name="Van Straalen N."/>
            <person name="Roelofs D."/>
        </authorList>
    </citation>
    <scope>NUCLEOTIDE SEQUENCE [LARGE SCALE GENOMIC DNA]</scope>
    <source>
        <strain evidence="6 7">VU population</strain>
        <tissue evidence="6">Whole body</tissue>
    </source>
</reference>
<dbReference type="GO" id="GO:0004252">
    <property type="term" value="F:serine-type endopeptidase activity"/>
    <property type="evidence" value="ECO:0007669"/>
    <property type="project" value="InterPro"/>
</dbReference>
<dbReference type="InterPro" id="IPR009003">
    <property type="entry name" value="Peptidase_S1_PA"/>
</dbReference>
<evidence type="ECO:0000256" key="2">
    <source>
        <dbReference type="ARBA" id="ARBA00024195"/>
    </source>
</evidence>
<dbReference type="InterPro" id="IPR018114">
    <property type="entry name" value="TRYPSIN_HIS"/>
</dbReference>
<comment type="caution">
    <text evidence="6">The sequence shown here is derived from an EMBL/GenBank/DDBJ whole genome shotgun (WGS) entry which is preliminary data.</text>
</comment>
<keyword evidence="3" id="KW-0378">Hydrolase</keyword>
<feature type="domain" description="Peptidase S1" evidence="5">
    <location>
        <begin position="382"/>
        <end position="648"/>
    </location>
</feature>
<dbReference type="SMART" id="SM00020">
    <property type="entry name" value="Tryp_SPc"/>
    <property type="match status" value="1"/>
</dbReference>
<keyword evidence="3" id="KW-0645">Protease</keyword>
<proteinExistence type="inferred from homology"/>
<keyword evidence="1" id="KW-1015">Disulfide bond</keyword>
<dbReference type="Proteomes" id="UP000198287">
    <property type="component" value="Unassembled WGS sequence"/>
</dbReference>
<accession>A0A226DYN9</accession>
<dbReference type="PRINTS" id="PR00722">
    <property type="entry name" value="CHYMOTRYPSIN"/>
</dbReference>
<evidence type="ECO:0000256" key="3">
    <source>
        <dbReference type="RuleBase" id="RU363034"/>
    </source>
</evidence>
<evidence type="ECO:0000256" key="4">
    <source>
        <dbReference type="SAM" id="SignalP"/>
    </source>
</evidence>
<dbReference type="InterPro" id="IPR001314">
    <property type="entry name" value="Peptidase_S1A"/>
</dbReference>
<dbReference type="EMBL" id="LNIX01000009">
    <property type="protein sequence ID" value="OXA50170.1"/>
    <property type="molecule type" value="Genomic_DNA"/>
</dbReference>
<dbReference type="OrthoDB" id="5565075at2759"/>
<name>A0A226DYN9_FOLCA</name>
<sequence>MILLSTPIFIIVLTFALVGLSTACLKYVPDFKDDDYLELAWELACGISNEANHANTWDALIRVVEKNKKERYCGGTLINSFFVLTSHSCLIHGNLNPKDFLQKDGSFTPSDVTVWLNVKSNPFDVTDYGQNKPRAVQQVVTNAKYIVNKVMERSVTDNVALLKLKNEIDFRDPQSPKPICIFPLLKPDLDKFHLKVNVTGWVNSLQGHCNDSRASKFLLGIENEHYKDSTLKCFEKSGLIDLKDLQICKKESKGNVKDDQFCTSNLQINGMTSDGWPLIVKAQSGEIMQLGISSWVDAEFQTGNEASAHRFFTDISYIAPFTNYYSDKVGATWCQEPKHAQISRSQLSDKNSLPWEGFTSSQRILRNDSCVCGEKMLSPGRIAGGSDAKPHEFKWQVLLRMRISSHGGSSTALCGGSLINDKMILTAAHCVVLDSLMFANNPLPGIKPEDIKAYLGAHTKNGHDTDGRLVKVKAVYFHPWYIPAAKERPRIFDWDVALLELEDKVVFDKEKEMPICLPTSEEIPDLNPVGEQGWVTGWGLTNPTDGGSTATILQKIKLPIQPLEYCSRIISVEGGKPRDRVLCAGTLTQWRDSAGGDSGGPMSILRNNTFLQVGLVSYGHNSKNQTAGFYTDLRKVMSFIDFFSANAAAEWCPSKIGQSVETAEK</sequence>
<dbReference type="Pfam" id="PF00089">
    <property type="entry name" value="Trypsin"/>
    <property type="match status" value="2"/>
</dbReference>
<feature type="chain" id="PRO_5013053424" evidence="4">
    <location>
        <begin position="24"/>
        <end position="665"/>
    </location>
</feature>
<keyword evidence="3" id="KW-0720">Serine protease</keyword>
<dbReference type="SUPFAM" id="SSF50494">
    <property type="entry name" value="Trypsin-like serine proteases"/>
    <property type="match status" value="2"/>
</dbReference>
<gene>
    <name evidence="6" type="ORF">Fcan01_14964</name>
</gene>
<dbReference type="PROSITE" id="PS00134">
    <property type="entry name" value="TRYPSIN_HIS"/>
    <property type="match status" value="1"/>
</dbReference>
<dbReference type="InterPro" id="IPR051487">
    <property type="entry name" value="Ser/Thr_Proteases_Immune/Dev"/>
</dbReference>
<feature type="signal peptide" evidence="4">
    <location>
        <begin position="1"/>
        <end position="23"/>
    </location>
</feature>
<evidence type="ECO:0000313" key="6">
    <source>
        <dbReference type="EMBL" id="OXA50170.1"/>
    </source>
</evidence>
<dbReference type="PROSITE" id="PS00135">
    <property type="entry name" value="TRYPSIN_SER"/>
    <property type="match status" value="1"/>
</dbReference>
<evidence type="ECO:0000256" key="1">
    <source>
        <dbReference type="ARBA" id="ARBA00023157"/>
    </source>
</evidence>
<dbReference type="InterPro" id="IPR043504">
    <property type="entry name" value="Peptidase_S1_PA_chymotrypsin"/>
</dbReference>
<dbReference type="AlphaFoldDB" id="A0A226DYN9"/>
<dbReference type="STRING" id="158441.A0A226DYN9"/>
<keyword evidence="7" id="KW-1185">Reference proteome</keyword>
<evidence type="ECO:0000259" key="5">
    <source>
        <dbReference type="PROSITE" id="PS50240"/>
    </source>
</evidence>
<dbReference type="InterPro" id="IPR001254">
    <property type="entry name" value="Trypsin_dom"/>
</dbReference>
<comment type="similarity">
    <text evidence="2">Belongs to the peptidase S1 family. CLIP subfamily.</text>
</comment>
<dbReference type="CDD" id="cd00190">
    <property type="entry name" value="Tryp_SPc"/>
    <property type="match status" value="1"/>
</dbReference>
<keyword evidence="4" id="KW-0732">Signal</keyword>
<dbReference type="GO" id="GO:0006508">
    <property type="term" value="P:proteolysis"/>
    <property type="evidence" value="ECO:0007669"/>
    <property type="project" value="UniProtKB-KW"/>
</dbReference>
<feature type="domain" description="Peptidase S1" evidence="5">
    <location>
        <begin position="43"/>
        <end position="355"/>
    </location>
</feature>
<dbReference type="PROSITE" id="PS50240">
    <property type="entry name" value="TRYPSIN_DOM"/>
    <property type="match status" value="2"/>
</dbReference>
<dbReference type="Gene3D" id="2.40.10.10">
    <property type="entry name" value="Trypsin-like serine proteases"/>
    <property type="match status" value="2"/>
</dbReference>
<protein>
    <submittedName>
        <fullName evidence="6">Plasminogen</fullName>
    </submittedName>
</protein>
<dbReference type="PANTHER" id="PTHR24256">
    <property type="entry name" value="TRYPTASE-RELATED"/>
    <property type="match status" value="1"/>
</dbReference>
<evidence type="ECO:0000313" key="7">
    <source>
        <dbReference type="Proteomes" id="UP000198287"/>
    </source>
</evidence>
<organism evidence="6 7">
    <name type="scientific">Folsomia candida</name>
    <name type="common">Springtail</name>
    <dbReference type="NCBI Taxonomy" id="158441"/>
    <lineage>
        <taxon>Eukaryota</taxon>
        <taxon>Metazoa</taxon>
        <taxon>Ecdysozoa</taxon>
        <taxon>Arthropoda</taxon>
        <taxon>Hexapoda</taxon>
        <taxon>Collembola</taxon>
        <taxon>Entomobryomorpha</taxon>
        <taxon>Isotomoidea</taxon>
        <taxon>Isotomidae</taxon>
        <taxon>Proisotominae</taxon>
        <taxon>Folsomia</taxon>
    </lineage>
</organism>